<feature type="region of interest" description="Disordered" evidence="1">
    <location>
        <begin position="562"/>
        <end position="607"/>
    </location>
</feature>
<dbReference type="Proteomes" id="UP001175001">
    <property type="component" value="Unassembled WGS sequence"/>
</dbReference>
<reference evidence="2" key="1">
    <citation type="submission" date="2023-06" db="EMBL/GenBank/DDBJ databases">
        <title>Multi-omics analyses reveal the molecular pathogenesis toolkit of Lasiodiplodia hormozganensis, a cross-kingdom pathogen.</title>
        <authorList>
            <person name="Felix C."/>
            <person name="Meneses R."/>
            <person name="Goncalves M.F.M."/>
            <person name="Tilleman L."/>
            <person name="Duarte A.S."/>
            <person name="Jorrin-Novo J.V."/>
            <person name="Van De Peer Y."/>
            <person name="Deforce D."/>
            <person name="Van Nieuwerburgh F."/>
            <person name="Esteves A.C."/>
            <person name="Alves A."/>
        </authorList>
    </citation>
    <scope>NUCLEOTIDE SEQUENCE</scope>
    <source>
        <strain evidence="2">CBS 339.90</strain>
    </source>
</reference>
<proteinExistence type="predicted"/>
<evidence type="ECO:0000256" key="1">
    <source>
        <dbReference type="SAM" id="MobiDB-lite"/>
    </source>
</evidence>
<evidence type="ECO:0000313" key="3">
    <source>
        <dbReference type="Proteomes" id="UP001175001"/>
    </source>
</evidence>
<accession>A0AA40C255</accession>
<feature type="compositionally biased region" description="Low complexity" evidence="1">
    <location>
        <begin position="584"/>
        <end position="595"/>
    </location>
</feature>
<sequence>MSHLAFFFDYTNPEPYHQLVVQSQKMINAAFWNMWMLADDQSPMHRLTVSVPGVGSIESKLGEPTIKLHVESNSPTLYYLVKCHSGTLKLVVGNDAPKSWDVSDWVFAFPVTVTNDTVPPGTQKYREYVDRMGVRPGDFSLAELFIDVSQATTWDRKNSYFKDEDWQSQSTDVQGRFEDFIRGWLQQMADGERTVIGVSIEAHRPDSINHNAPTFVPTSCETAVYPWIAPATSRDPSDGPDENALCLLLMTDKIPPPSPSGLPYSGTFVDATDNHQGTFCMNKAQFWDSWLLPLLQEINAMTEVYPAKPYVDANWDGSGVVGPRYYIGYNPDHQSSTDPYFRFSEGWEGWNWSSQRHESSGEASSDWGSWWNHIRVNESATSSSCIRFMPGGQAITISGRSDFHFDVLQTGVVSGPFKTEAHYTVTSNWHLNFALGVVSDGGLQIARIDDPDGTPACTSTGYGYDEGIDAPWEDYVRKFSEIINQNFERHLGAVLNSLQNALADQHKLFLPASGTFLMRDALFNTRGDLMVSLFYNGAEPPSTAPRRPGYLHGLPERLPLHKAVPRVPPHKPFEGPGFKFPRQAPAGEKPPAAEKSSGPRMDGSAQE</sequence>
<dbReference type="EMBL" id="JAUJDW010000151">
    <property type="protein sequence ID" value="KAK0622265.1"/>
    <property type="molecule type" value="Genomic_DNA"/>
</dbReference>
<dbReference type="AlphaFoldDB" id="A0AA40C255"/>
<comment type="caution">
    <text evidence="2">The sequence shown here is derived from an EMBL/GenBank/DDBJ whole genome shotgun (WGS) entry which is preliminary data.</text>
</comment>
<evidence type="ECO:0000313" key="2">
    <source>
        <dbReference type="EMBL" id="KAK0622265.1"/>
    </source>
</evidence>
<gene>
    <name evidence="2" type="ORF">DIS24_g11237</name>
</gene>
<keyword evidence="3" id="KW-1185">Reference proteome</keyword>
<name>A0AA40C255_9PEZI</name>
<organism evidence="2 3">
    <name type="scientific">Lasiodiplodia hormozganensis</name>
    <dbReference type="NCBI Taxonomy" id="869390"/>
    <lineage>
        <taxon>Eukaryota</taxon>
        <taxon>Fungi</taxon>
        <taxon>Dikarya</taxon>
        <taxon>Ascomycota</taxon>
        <taxon>Pezizomycotina</taxon>
        <taxon>Dothideomycetes</taxon>
        <taxon>Dothideomycetes incertae sedis</taxon>
        <taxon>Botryosphaeriales</taxon>
        <taxon>Botryosphaeriaceae</taxon>
        <taxon>Lasiodiplodia</taxon>
    </lineage>
</organism>
<protein>
    <submittedName>
        <fullName evidence="2">Uncharacterized protein</fullName>
    </submittedName>
</protein>